<dbReference type="Proteomes" id="UP000799324">
    <property type="component" value="Unassembled WGS sequence"/>
</dbReference>
<name>A0A6A6SL67_9PLEO</name>
<accession>A0A6A6SL67</accession>
<reference evidence="1" key="1">
    <citation type="journal article" date="2020" name="Stud. Mycol.">
        <title>101 Dothideomycetes genomes: a test case for predicting lifestyles and emergence of pathogens.</title>
        <authorList>
            <person name="Haridas S."/>
            <person name="Albert R."/>
            <person name="Binder M."/>
            <person name="Bloem J."/>
            <person name="Labutti K."/>
            <person name="Salamov A."/>
            <person name="Andreopoulos B."/>
            <person name="Baker S."/>
            <person name="Barry K."/>
            <person name="Bills G."/>
            <person name="Bluhm B."/>
            <person name="Cannon C."/>
            <person name="Castanera R."/>
            <person name="Culley D."/>
            <person name="Daum C."/>
            <person name="Ezra D."/>
            <person name="Gonzalez J."/>
            <person name="Henrissat B."/>
            <person name="Kuo A."/>
            <person name="Liang C."/>
            <person name="Lipzen A."/>
            <person name="Lutzoni F."/>
            <person name="Magnuson J."/>
            <person name="Mondo S."/>
            <person name="Nolan M."/>
            <person name="Ohm R."/>
            <person name="Pangilinan J."/>
            <person name="Park H.-J."/>
            <person name="Ramirez L."/>
            <person name="Alfaro M."/>
            <person name="Sun H."/>
            <person name="Tritt A."/>
            <person name="Yoshinaga Y."/>
            <person name="Zwiers L.-H."/>
            <person name="Turgeon B."/>
            <person name="Goodwin S."/>
            <person name="Spatafora J."/>
            <person name="Crous P."/>
            <person name="Grigoriev I."/>
        </authorList>
    </citation>
    <scope>NUCLEOTIDE SEQUENCE</scope>
    <source>
        <strain evidence="1">CBS 122681</strain>
    </source>
</reference>
<gene>
    <name evidence="1" type="ORF">K491DRAFT_291807</name>
</gene>
<organism evidence="1 2">
    <name type="scientific">Lophiostoma macrostomum CBS 122681</name>
    <dbReference type="NCBI Taxonomy" id="1314788"/>
    <lineage>
        <taxon>Eukaryota</taxon>
        <taxon>Fungi</taxon>
        <taxon>Dikarya</taxon>
        <taxon>Ascomycota</taxon>
        <taxon>Pezizomycotina</taxon>
        <taxon>Dothideomycetes</taxon>
        <taxon>Pleosporomycetidae</taxon>
        <taxon>Pleosporales</taxon>
        <taxon>Lophiostomataceae</taxon>
        <taxon>Lophiostoma</taxon>
    </lineage>
</organism>
<dbReference type="EMBL" id="MU004590">
    <property type="protein sequence ID" value="KAF2647707.1"/>
    <property type="molecule type" value="Genomic_DNA"/>
</dbReference>
<evidence type="ECO:0000313" key="1">
    <source>
        <dbReference type="EMBL" id="KAF2647707.1"/>
    </source>
</evidence>
<proteinExistence type="predicted"/>
<protein>
    <submittedName>
        <fullName evidence="1">Uncharacterized protein</fullName>
    </submittedName>
</protein>
<keyword evidence="2" id="KW-1185">Reference proteome</keyword>
<dbReference type="AlphaFoldDB" id="A0A6A6SL67"/>
<sequence>MGLELTFSHLLWFHVVDSRVLLHESFPAYKALLNLLYSSSSSFVHHSTSFNIALTDTAADILASHKHIDKPSPKRPLSYFDQLIFRHLQKSIHGSRTWQPTVLRDIA</sequence>
<evidence type="ECO:0000313" key="2">
    <source>
        <dbReference type="Proteomes" id="UP000799324"/>
    </source>
</evidence>